<accession>A0A9J6H5V8</accession>
<dbReference type="VEuPathDB" id="VectorBase:HLOH_048391"/>
<feature type="region of interest" description="Disordered" evidence="1">
    <location>
        <begin position="13"/>
        <end position="51"/>
    </location>
</feature>
<protein>
    <submittedName>
        <fullName evidence="2">Uncharacterized protein</fullName>
    </submittedName>
</protein>
<dbReference type="OrthoDB" id="6494678at2759"/>
<dbReference type="EMBL" id="JABSTR010000976">
    <property type="protein sequence ID" value="KAH9383094.1"/>
    <property type="molecule type" value="Genomic_DNA"/>
</dbReference>
<dbReference type="Proteomes" id="UP000821853">
    <property type="component" value="Unassembled WGS sequence"/>
</dbReference>
<sequence>MAFMMPVVKQDYDIYSGPNSRKNSVCSTSPGASKSLNSSRNNSVSCSPTTTFVTPEEARKIMMRRRSRGMSECLPTSGPSTRRSRVRAGKAAWESSPGPRCTPPCRS</sequence>
<dbReference type="AlphaFoldDB" id="A0A9J6H5V8"/>
<feature type="region of interest" description="Disordered" evidence="1">
    <location>
        <begin position="64"/>
        <end position="107"/>
    </location>
</feature>
<gene>
    <name evidence="2" type="ORF">HPB48_023829</name>
</gene>
<organism evidence="2 3">
    <name type="scientific">Haemaphysalis longicornis</name>
    <name type="common">Bush tick</name>
    <dbReference type="NCBI Taxonomy" id="44386"/>
    <lineage>
        <taxon>Eukaryota</taxon>
        <taxon>Metazoa</taxon>
        <taxon>Ecdysozoa</taxon>
        <taxon>Arthropoda</taxon>
        <taxon>Chelicerata</taxon>
        <taxon>Arachnida</taxon>
        <taxon>Acari</taxon>
        <taxon>Parasitiformes</taxon>
        <taxon>Ixodida</taxon>
        <taxon>Ixodoidea</taxon>
        <taxon>Ixodidae</taxon>
        <taxon>Haemaphysalinae</taxon>
        <taxon>Haemaphysalis</taxon>
    </lineage>
</organism>
<reference evidence="2 3" key="1">
    <citation type="journal article" date="2020" name="Cell">
        <title>Large-Scale Comparative Analyses of Tick Genomes Elucidate Their Genetic Diversity and Vector Capacities.</title>
        <authorList>
            <consortium name="Tick Genome and Microbiome Consortium (TIGMIC)"/>
            <person name="Jia N."/>
            <person name="Wang J."/>
            <person name="Shi W."/>
            <person name="Du L."/>
            <person name="Sun Y."/>
            <person name="Zhan W."/>
            <person name="Jiang J.F."/>
            <person name="Wang Q."/>
            <person name="Zhang B."/>
            <person name="Ji P."/>
            <person name="Bell-Sakyi L."/>
            <person name="Cui X.M."/>
            <person name="Yuan T.T."/>
            <person name="Jiang B.G."/>
            <person name="Yang W.F."/>
            <person name="Lam T.T."/>
            <person name="Chang Q.C."/>
            <person name="Ding S.J."/>
            <person name="Wang X.J."/>
            <person name="Zhu J.G."/>
            <person name="Ruan X.D."/>
            <person name="Zhao L."/>
            <person name="Wei J.T."/>
            <person name="Ye R.Z."/>
            <person name="Que T.C."/>
            <person name="Du C.H."/>
            <person name="Zhou Y.H."/>
            <person name="Cheng J.X."/>
            <person name="Dai P.F."/>
            <person name="Guo W.B."/>
            <person name="Han X.H."/>
            <person name="Huang E.J."/>
            <person name="Li L.F."/>
            <person name="Wei W."/>
            <person name="Gao Y.C."/>
            <person name="Liu J.Z."/>
            <person name="Shao H.Z."/>
            <person name="Wang X."/>
            <person name="Wang C.C."/>
            <person name="Yang T.C."/>
            <person name="Huo Q.B."/>
            <person name="Li W."/>
            <person name="Chen H.Y."/>
            <person name="Chen S.E."/>
            <person name="Zhou L.G."/>
            <person name="Ni X.B."/>
            <person name="Tian J.H."/>
            <person name="Sheng Y."/>
            <person name="Liu T."/>
            <person name="Pan Y.S."/>
            <person name="Xia L.Y."/>
            <person name="Li J."/>
            <person name="Zhao F."/>
            <person name="Cao W.C."/>
        </authorList>
    </citation>
    <scope>NUCLEOTIDE SEQUENCE [LARGE SCALE GENOMIC DNA]</scope>
    <source>
        <strain evidence="2">HaeL-2018</strain>
    </source>
</reference>
<proteinExistence type="predicted"/>
<dbReference type="PANTHER" id="PTHR38338:SF1">
    <property type="entry name" value="AGAP013079-PA"/>
    <property type="match status" value="1"/>
</dbReference>
<keyword evidence="3" id="KW-1185">Reference proteome</keyword>
<name>A0A9J6H5V8_HAELO</name>
<evidence type="ECO:0000256" key="1">
    <source>
        <dbReference type="SAM" id="MobiDB-lite"/>
    </source>
</evidence>
<evidence type="ECO:0000313" key="2">
    <source>
        <dbReference type="EMBL" id="KAH9383094.1"/>
    </source>
</evidence>
<evidence type="ECO:0000313" key="3">
    <source>
        <dbReference type="Proteomes" id="UP000821853"/>
    </source>
</evidence>
<dbReference type="PANTHER" id="PTHR38338">
    <property type="entry name" value="AGAP013079-PA"/>
    <property type="match status" value="1"/>
</dbReference>
<feature type="compositionally biased region" description="Polar residues" evidence="1">
    <location>
        <begin position="17"/>
        <end position="51"/>
    </location>
</feature>
<comment type="caution">
    <text evidence="2">The sequence shown here is derived from an EMBL/GenBank/DDBJ whole genome shotgun (WGS) entry which is preliminary data.</text>
</comment>